<accession>X1VC56</accession>
<evidence type="ECO:0000256" key="4">
    <source>
        <dbReference type="ARBA" id="ARBA00011738"/>
    </source>
</evidence>
<evidence type="ECO:0000256" key="6">
    <source>
        <dbReference type="ARBA" id="ARBA00022723"/>
    </source>
</evidence>
<gene>
    <name evidence="9" type="ORF">S12H4_51873</name>
</gene>
<evidence type="ECO:0000256" key="7">
    <source>
        <dbReference type="ARBA" id="ARBA00022801"/>
    </source>
</evidence>
<organism evidence="9">
    <name type="scientific">marine sediment metagenome</name>
    <dbReference type="NCBI Taxonomy" id="412755"/>
    <lineage>
        <taxon>unclassified sequences</taxon>
        <taxon>metagenomes</taxon>
        <taxon>ecological metagenomes</taxon>
    </lineage>
</organism>
<dbReference type="InterPro" id="IPR039356">
    <property type="entry name" value="YfbR/HDDC2"/>
</dbReference>
<dbReference type="GO" id="GO:0046872">
    <property type="term" value="F:metal ion binding"/>
    <property type="evidence" value="ECO:0007669"/>
    <property type="project" value="UniProtKB-KW"/>
</dbReference>
<dbReference type="Gene3D" id="1.10.3210.10">
    <property type="entry name" value="Hypothetical protein af1432"/>
    <property type="match status" value="1"/>
</dbReference>
<dbReference type="Pfam" id="PF13023">
    <property type="entry name" value="HD_3"/>
    <property type="match status" value="1"/>
</dbReference>
<evidence type="ECO:0000256" key="3">
    <source>
        <dbReference type="ARBA" id="ARBA00001941"/>
    </source>
</evidence>
<protein>
    <recommendedName>
        <fullName evidence="5">5'-deoxynucleotidase</fullName>
        <ecNumber evidence="5">3.1.3.89</ecNumber>
    </recommendedName>
</protein>
<dbReference type="InterPro" id="IPR006674">
    <property type="entry name" value="HD_domain"/>
</dbReference>
<dbReference type="PANTHER" id="PTHR11845:SF13">
    <property type="entry name" value="5'-DEOXYNUCLEOTIDASE HDDC2"/>
    <property type="match status" value="1"/>
</dbReference>
<feature type="non-terminal residue" evidence="9">
    <location>
        <position position="158"/>
    </location>
</feature>
<feature type="domain" description="HD/PDEase" evidence="8">
    <location>
        <begin position="33"/>
        <end position="151"/>
    </location>
</feature>
<dbReference type="SMART" id="SM00471">
    <property type="entry name" value="HDc"/>
    <property type="match status" value="1"/>
</dbReference>
<dbReference type="AlphaFoldDB" id="X1VC56"/>
<evidence type="ECO:0000259" key="8">
    <source>
        <dbReference type="SMART" id="SM00471"/>
    </source>
</evidence>
<name>X1VC56_9ZZZZ</name>
<keyword evidence="6" id="KW-0479">Metal-binding</keyword>
<comment type="cofactor">
    <cofactor evidence="2">
        <name>Mn(2+)</name>
        <dbReference type="ChEBI" id="CHEBI:29035"/>
    </cofactor>
</comment>
<proteinExistence type="predicted"/>
<dbReference type="EMBL" id="BARW01032831">
    <property type="protein sequence ID" value="GAJ03685.1"/>
    <property type="molecule type" value="Genomic_DNA"/>
</dbReference>
<comment type="caution">
    <text evidence="9">The sequence shown here is derived from an EMBL/GenBank/DDBJ whole genome shotgun (WGS) entry which is preliminary data.</text>
</comment>
<reference evidence="9" key="1">
    <citation type="journal article" date="2014" name="Front. Microbiol.">
        <title>High frequency of phylogenetically diverse reductive dehalogenase-homologous genes in deep subseafloor sedimentary metagenomes.</title>
        <authorList>
            <person name="Kawai M."/>
            <person name="Futagami T."/>
            <person name="Toyoda A."/>
            <person name="Takaki Y."/>
            <person name="Nishi S."/>
            <person name="Hori S."/>
            <person name="Arai W."/>
            <person name="Tsubouchi T."/>
            <person name="Morono Y."/>
            <person name="Uchiyama I."/>
            <person name="Ito T."/>
            <person name="Fujiyama A."/>
            <person name="Inagaki F."/>
            <person name="Takami H."/>
        </authorList>
    </citation>
    <scope>NUCLEOTIDE SEQUENCE</scope>
    <source>
        <strain evidence="9">Expedition CK06-06</strain>
    </source>
</reference>
<keyword evidence="7" id="KW-0378">Hydrolase</keyword>
<dbReference type="GO" id="GO:0005737">
    <property type="term" value="C:cytoplasm"/>
    <property type="evidence" value="ECO:0007669"/>
    <property type="project" value="TreeGrafter"/>
</dbReference>
<dbReference type="SUPFAM" id="SSF109604">
    <property type="entry name" value="HD-domain/PDEase-like"/>
    <property type="match status" value="1"/>
</dbReference>
<evidence type="ECO:0000256" key="1">
    <source>
        <dbReference type="ARBA" id="ARBA00001638"/>
    </source>
</evidence>
<dbReference type="InterPro" id="IPR003607">
    <property type="entry name" value="HD/PDEase_dom"/>
</dbReference>
<comment type="subunit">
    <text evidence="4">Homodimer.</text>
</comment>
<evidence type="ECO:0000256" key="5">
    <source>
        <dbReference type="ARBA" id="ARBA00012964"/>
    </source>
</evidence>
<evidence type="ECO:0000313" key="9">
    <source>
        <dbReference type="EMBL" id="GAJ03685.1"/>
    </source>
</evidence>
<dbReference type="GO" id="GO:0002953">
    <property type="term" value="F:5'-deoxynucleotidase activity"/>
    <property type="evidence" value="ECO:0007669"/>
    <property type="project" value="UniProtKB-EC"/>
</dbReference>
<dbReference type="EC" id="3.1.3.89" evidence="5"/>
<comment type="cofactor">
    <cofactor evidence="3">
        <name>Co(2+)</name>
        <dbReference type="ChEBI" id="CHEBI:48828"/>
    </cofactor>
</comment>
<evidence type="ECO:0000256" key="2">
    <source>
        <dbReference type="ARBA" id="ARBA00001936"/>
    </source>
</evidence>
<sequence length="158" mass="18309">MTEDRLNKQIEFIIEIDKLKTVFRRAYIADSSRRENSAEHSWHVATMAVILAEYCKGDVELLRVIKMLLLHDIVEVDAGDTGIYDTIAGQDKAERETRAADRLFSLLPNEQAEELRDIWNEFEVGSSPEAKFARALDRLIPLIHNYYTQGRRWKEDGI</sequence>
<dbReference type="PANTHER" id="PTHR11845">
    <property type="entry name" value="5'-DEOXYNUCLEOTIDASE HDDC2"/>
    <property type="match status" value="1"/>
</dbReference>
<comment type="catalytic activity">
    <reaction evidence="1">
        <text>a 2'-deoxyribonucleoside 5'-phosphate + H2O = a 2'-deoxyribonucleoside + phosphate</text>
        <dbReference type="Rhea" id="RHEA:36167"/>
        <dbReference type="ChEBI" id="CHEBI:15377"/>
        <dbReference type="ChEBI" id="CHEBI:18274"/>
        <dbReference type="ChEBI" id="CHEBI:43474"/>
        <dbReference type="ChEBI" id="CHEBI:65317"/>
        <dbReference type="EC" id="3.1.3.89"/>
    </reaction>
</comment>